<evidence type="ECO:0000256" key="1">
    <source>
        <dbReference type="ARBA" id="ARBA00002607"/>
    </source>
</evidence>
<dbReference type="PANTHER" id="PTHR42879">
    <property type="entry name" value="3-OXOACYL-(ACYL-CARRIER-PROTEIN) REDUCTASE"/>
    <property type="match status" value="1"/>
</dbReference>
<dbReference type="EC" id="1.1.1.100" evidence="4"/>
<keyword evidence="11" id="KW-0275">Fatty acid biosynthesis</keyword>
<dbReference type="InterPro" id="IPR002347">
    <property type="entry name" value="SDR_fam"/>
</dbReference>
<comment type="catalytic activity">
    <reaction evidence="16">
        <text>a (3R)-hydroxyacyl-[ACP] + NADP(+) = a 3-oxoacyl-[ACP] + NADPH + H(+)</text>
        <dbReference type="Rhea" id="RHEA:17397"/>
        <dbReference type="Rhea" id="RHEA-COMP:9916"/>
        <dbReference type="Rhea" id="RHEA-COMP:9945"/>
        <dbReference type="ChEBI" id="CHEBI:15378"/>
        <dbReference type="ChEBI" id="CHEBI:57783"/>
        <dbReference type="ChEBI" id="CHEBI:58349"/>
        <dbReference type="ChEBI" id="CHEBI:78776"/>
        <dbReference type="ChEBI" id="CHEBI:78827"/>
        <dbReference type="EC" id="1.1.1.100"/>
    </reaction>
</comment>
<dbReference type="Proteomes" id="UP000192769">
    <property type="component" value="Unassembled WGS sequence"/>
</dbReference>
<evidence type="ECO:0000256" key="5">
    <source>
        <dbReference type="ARBA" id="ARBA00017650"/>
    </source>
</evidence>
<dbReference type="NCBIfam" id="NF009466">
    <property type="entry name" value="PRK12826.1-2"/>
    <property type="match status" value="1"/>
</dbReference>
<evidence type="ECO:0000313" key="17">
    <source>
        <dbReference type="EMBL" id="OQP36182.1"/>
    </source>
</evidence>
<keyword evidence="8" id="KW-0106">Calcium</keyword>
<comment type="function">
    <text evidence="1">Catalyzes the NADPH-dependent reduction of beta-ketoacyl-ACP substrates to beta-hydroxyacyl-ACP products, the first reductive step in the elongation cycle of fatty acid biosynthesis.</text>
</comment>
<name>A0A1V9DQR1_9GAMM</name>
<dbReference type="PRINTS" id="PR00081">
    <property type="entry name" value="GDHRDH"/>
</dbReference>
<evidence type="ECO:0000256" key="9">
    <source>
        <dbReference type="ARBA" id="ARBA00023002"/>
    </source>
</evidence>
<evidence type="ECO:0000256" key="7">
    <source>
        <dbReference type="ARBA" id="ARBA00022832"/>
    </source>
</evidence>
<evidence type="ECO:0000256" key="15">
    <source>
        <dbReference type="ARBA" id="ARBA00033040"/>
    </source>
</evidence>
<dbReference type="GO" id="GO:0018454">
    <property type="term" value="F:acetoacetyl-CoA reductase activity"/>
    <property type="evidence" value="ECO:0007669"/>
    <property type="project" value="InterPro"/>
</dbReference>
<protein>
    <recommendedName>
        <fullName evidence="5">3-oxoacyl-[acyl-carrier-protein] reductase FabG</fullName>
        <ecNumber evidence="4">1.1.1.100</ecNumber>
    </recommendedName>
    <alternativeName>
        <fullName evidence="15">3-ketoacyl-acyl carrier protein reductase</fullName>
    </alternativeName>
    <alternativeName>
        <fullName evidence="12 14">Beta-Ketoacyl-acyl carrier protein reductase</fullName>
    </alternativeName>
    <alternativeName>
        <fullName evidence="13">Beta-ketoacyl-ACP reductase</fullName>
    </alternativeName>
</protein>
<dbReference type="RefSeq" id="WP_081134983.1">
    <property type="nucleotide sequence ID" value="NZ_MWUE01000003.1"/>
</dbReference>
<keyword evidence="7" id="KW-0276">Fatty acid metabolism</keyword>
<dbReference type="InterPro" id="IPR020904">
    <property type="entry name" value="Sc_DH/Rdtase_CS"/>
</dbReference>
<dbReference type="PANTHER" id="PTHR42879:SF2">
    <property type="entry name" value="3-OXOACYL-[ACYL-CARRIER-PROTEIN] REDUCTASE FABG"/>
    <property type="match status" value="1"/>
</dbReference>
<keyword evidence="6" id="KW-0444">Lipid biosynthesis</keyword>
<dbReference type="GO" id="GO:0004316">
    <property type="term" value="F:3-oxoacyl-[acyl-carrier-protein] reductase (NADPH) activity"/>
    <property type="evidence" value="ECO:0007669"/>
    <property type="project" value="UniProtKB-EC"/>
</dbReference>
<evidence type="ECO:0000256" key="8">
    <source>
        <dbReference type="ARBA" id="ARBA00022837"/>
    </source>
</evidence>
<reference evidence="17 18" key="1">
    <citation type="submission" date="2017-02" db="EMBL/GenBank/DDBJ databases">
        <title>Whole genome shotgun sequence of Pantoea agglomerans strain AS1 isolated from a cycad, Zamia floridana in Central Florida, USA.</title>
        <authorList>
            <person name="Lata P."/>
            <person name="Govindarajan S."/>
            <person name="Qi F."/>
            <person name="Li J.-L."/>
            <person name="Maurya S.K."/>
            <person name="Sahoo M.K."/>
        </authorList>
    </citation>
    <scope>NUCLEOTIDE SEQUENCE [LARGE SCALE GENOMIC DNA]</scope>
    <source>
        <strain evidence="17 18">AS1</strain>
    </source>
</reference>
<dbReference type="InterPro" id="IPR036291">
    <property type="entry name" value="NAD(P)-bd_dom_sf"/>
</dbReference>
<evidence type="ECO:0000256" key="14">
    <source>
        <dbReference type="ARBA" id="ARBA00032683"/>
    </source>
</evidence>
<gene>
    <name evidence="17" type="ORF">B2J69_01010</name>
</gene>
<keyword evidence="18" id="KW-1185">Reference proteome</keyword>
<evidence type="ECO:0000256" key="6">
    <source>
        <dbReference type="ARBA" id="ARBA00022516"/>
    </source>
</evidence>
<proteinExistence type="inferred from homology"/>
<keyword evidence="10" id="KW-0443">Lipid metabolism</keyword>
<accession>A0A1V9DQR1</accession>
<evidence type="ECO:0000256" key="12">
    <source>
        <dbReference type="ARBA" id="ARBA00029743"/>
    </source>
</evidence>
<evidence type="ECO:0000313" key="18">
    <source>
        <dbReference type="Proteomes" id="UP000192769"/>
    </source>
</evidence>
<sequence length="247" mass="26805">MTQRIAYVTSGMGSLGTAICRRLAKDGFKVIAGCGPNSKRKQTWLDDNKKLGFDFIASEGNVADWDSTVKAFDKIRQEIGEVDVLINNAGTARNALFRDMQPQEWQAVIDTNMNSLFNVTRQVIDGMMSRGWGRIINISSLNAQIGTVGQVNYSTAKYAVRGFTRALAREVSARGVTVNTVSPGYLATSKLKTVTPVQVIDKIVQEIPVRRLGSPSEIASICAWLASDESGYATGANFSVNGGMHMS</sequence>
<organism evidence="17 18">
    <name type="scientific">Pantoea latae</name>
    <dbReference type="NCBI Taxonomy" id="1964541"/>
    <lineage>
        <taxon>Bacteria</taxon>
        <taxon>Pseudomonadati</taxon>
        <taxon>Pseudomonadota</taxon>
        <taxon>Gammaproteobacteria</taxon>
        <taxon>Enterobacterales</taxon>
        <taxon>Erwiniaceae</taxon>
        <taxon>Pantoea</taxon>
    </lineage>
</organism>
<dbReference type="AlphaFoldDB" id="A0A1V9DQR1"/>
<dbReference type="PROSITE" id="PS00061">
    <property type="entry name" value="ADH_SHORT"/>
    <property type="match status" value="1"/>
</dbReference>
<dbReference type="NCBIfam" id="TIGR01829">
    <property type="entry name" value="AcAcCoA_reduct"/>
    <property type="match status" value="1"/>
</dbReference>
<dbReference type="EMBL" id="MWUE01000003">
    <property type="protein sequence ID" value="OQP36182.1"/>
    <property type="molecule type" value="Genomic_DNA"/>
</dbReference>
<evidence type="ECO:0000256" key="2">
    <source>
        <dbReference type="ARBA" id="ARBA00005194"/>
    </source>
</evidence>
<dbReference type="GO" id="GO:0006633">
    <property type="term" value="P:fatty acid biosynthetic process"/>
    <property type="evidence" value="ECO:0007669"/>
    <property type="project" value="UniProtKB-KW"/>
</dbReference>
<evidence type="ECO:0000256" key="16">
    <source>
        <dbReference type="ARBA" id="ARBA00048508"/>
    </source>
</evidence>
<dbReference type="InterPro" id="IPR011283">
    <property type="entry name" value="Acetoacetyl-CoA_reductase"/>
</dbReference>
<dbReference type="SUPFAM" id="SSF51735">
    <property type="entry name" value="NAD(P)-binding Rossmann-fold domains"/>
    <property type="match status" value="1"/>
</dbReference>
<dbReference type="Pfam" id="PF13561">
    <property type="entry name" value="adh_short_C2"/>
    <property type="match status" value="1"/>
</dbReference>
<evidence type="ECO:0000256" key="4">
    <source>
        <dbReference type="ARBA" id="ARBA00012948"/>
    </source>
</evidence>
<evidence type="ECO:0000256" key="11">
    <source>
        <dbReference type="ARBA" id="ARBA00023160"/>
    </source>
</evidence>
<evidence type="ECO:0000256" key="13">
    <source>
        <dbReference type="ARBA" id="ARBA00029899"/>
    </source>
</evidence>
<comment type="similarity">
    <text evidence="3">Belongs to the short-chain dehydrogenases/reductases (SDR) family.</text>
</comment>
<dbReference type="OrthoDB" id="9804774at2"/>
<dbReference type="GO" id="GO:0005737">
    <property type="term" value="C:cytoplasm"/>
    <property type="evidence" value="ECO:0007669"/>
    <property type="project" value="InterPro"/>
</dbReference>
<keyword evidence="9" id="KW-0560">Oxidoreductase</keyword>
<dbReference type="InterPro" id="IPR050259">
    <property type="entry name" value="SDR"/>
</dbReference>
<comment type="pathway">
    <text evidence="2">Lipid metabolism; fatty acid biosynthesis.</text>
</comment>
<dbReference type="FunFam" id="3.40.50.720:FF:000173">
    <property type="entry name" value="3-oxoacyl-[acyl-carrier protein] reductase"/>
    <property type="match status" value="1"/>
</dbReference>
<dbReference type="GO" id="GO:0042619">
    <property type="term" value="P:poly-hydroxybutyrate biosynthetic process"/>
    <property type="evidence" value="ECO:0007669"/>
    <property type="project" value="InterPro"/>
</dbReference>
<comment type="caution">
    <text evidence="17">The sequence shown here is derived from an EMBL/GenBank/DDBJ whole genome shotgun (WGS) entry which is preliminary data.</text>
</comment>
<evidence type="ECO:0000256" key="10">
    <source>
        <dbReference type="ARBA" id="ARBA00023098"/>
    </source>
</evidence>
<evidence type="ECO:0000256" key="3">
    <source>
        <dbReference type="ARBA" id="ARBA00006484"/>
    </source>
</evidence>
<dbReference type="Gene3D" id="3.40.50.720">
    <property type="entry name" value="NAD(P)-binding Rossmann-like Domain"/>
    <property type="match status" value="1"/>
</dbReference>
<dbReference type="PRINTS" id="PR00080">
    <property type="entry name" value="SDRFAMILY"/>
</dbReference>